<evidence type="ECO:0000256" key="7">
    <source>
        <dbReference type="ARBA" id="ARBA00023010"/>
    </source>
</evidence>
<feature type="transmembrane region" description="Helical" evidence="10">
    <location>
        <begin position="86"/>
        <end position="106"/>
    </location>
</feature>
<evidence type="ECO:0000313" key="12">
    <source>
        <dbReference type="EMBL" id="ADM09961.1"/>
    </source>
</evidence>
<dbReference type="EMBL" id="CP002156">
    <property type="protein sequence ID" value="ADM09961.1"/>
    <property type="molecule type" value="Genomic_DNA"/>
</dbReference>
<dbReference type="InterPro" id="IPR030659">
    <property type="entry name" value="SecY_CS"/>
</dbReference>
<dbReference type="NCBIfam" id="TIGR00967">
    <property type="entry name" value="3a0501s007"/>
    <property type="match status" value="1"/>
</dbReference>
<feature type="transmembrane region" description="Helical" evidence="10">
    <location>
        <begin position="281"/>
        <end position="303"/>
    </location>
</feature>
<dbReference type="GO" id="GO:0006605">
    <property type="term" value="P:protein targeting"/>
    <property type="evidence" value="ECO:0007669"/>
    <property type="project" value="UniProtKB-UniRule"/>
</dbReference>
<evidence type="ECO:0000256" key="6">
    <source>
        <dbReference type="ARBA" id="ARBA00022989"/>
    </source>
</evidence>
<dbReference type="InterPro" id="IPR002208">
    <property type="entry name" value="SecY/SEC61-alpha"/>
</dbReference>
<dbReference type="PROSITE" id="PS00756">
    <property type="entry name" value="SECY_2"/>
    <property type="match status" value="1"/>
</dbReference>
<dbReference type="STRING" id="314260.PB2503_09544"/>
<comment type="subcellular location">
    <subcellularLocation>
        <location evidence="10">Cell inner membrane</location>
        <topology evidence="10">Multi-pass membrane protein</topology>
    </subcellularLocation>
    <subcellularLocation>
        <location evidence="1">Membrane</location>
        <topology evidence="1">Multi-pass membrane protein</topology>
    </subcellularLocation>
</comment>
<feature type="transmembrane region" description="Helical" evidence="10">
    <location>
        <begin position="195"/>
        <end position="217"/>
    </location>
</feature>
<dbReference type="Pfam" id="PF00344">
    <property type="entry name" value="SecY"/>
    <property type="match status" value="1"/>
</dbReference>
<feature type="transmembrane region" description="Helical" evidence="10">
    <location>
        <begin position="223"/>
        <end position="246"/>
    </location>
</feature>
<proteinExistence type="inferred from homology"/>
<feature type="transmembrane region" description="Helical" evidence="10">
    <location>
        <begin position="377"/>
        <end position="399"/>
    </location>
</feature>
<dbReference type="RefSeq" id="WP_013300935.1">
    <property type="nucleotide sequence ID" value="NC_014414.1"/>
</dbReference>
<dbReference type="InterPro" id="IPR023201">
    <property type="entry name" value="SecY_dom_sf"/>
</dbReference>
<keyword evidence="4 10" id="KW-0812">Transmembrane</keyword>
<dbReference type="AlphaFoldDB" id="E0TDD8"/>
<accession>E0TDD8</accession>
<keyword evidence="10" id="KW-0997">Cell inner membrane</keyword>
<keyword evidence="6 10" id="KW-1133">Transmembrane helix</keyword>
<evidence type="ECO:0000256" key="5">
    <source>
        <dbReference type="ARBA" id="ARBA00022927"/>
    </source>
</evidence>
<protein>
    <recommendedName>
        <fullName evidence="9 10">Protein translocase subunit SecY</fullName>
    </recommendedName>
</protein>
<dbReference type="OrthoDB" id="9809248at2"/>
<organism evidence="12 13">
    <name type="scientific">Parvularcula bermudensis (strain ATCC BAA-594 / HTCC2503 / KCTC 12087)</name>
    <dbReference type="NCBI Taxonomy" id="314260"/>
    <lineage>
        <taxon>Bacteria</taxon>
        <taxon>Pseudomonadati</taxon>
        <taxon>Pseudomonadota</taxon>
        <taxon>Alphaproteobacteria</taxon>
        <taxon>Parvularculales</taxon>
        <taxon>Parvularculaceae</taxon>
        <taxon>Parvularcula</taxon>
    </lineage>
</organism>
<name>E0TDD8_PARBH</name>
<evidence type="ECO:0000256" key="10">
    <source>
        <dbReference type="HAMAP-Rule" id="MF_01465"/>
    </source>
</evidence>
<dbReference type="GO" id="GO:0043952">
    <property type="term" value="P:protein transport by the Sec complex"/>
    <property type="evidence" value="ECO:0007669"/>
    <property type="project" value="UniProtKB-UniRule"/>
</dbReference>
<keyword evidence="7 10" id="KW-0811">Translocation</keyword>
<dbReference type="HAMAP" id="MF_01465">
    <property type="entry name" value="SecY"/>
    <property type="match status" value="1"/>
</dbReference>
<evidence type="ECO:0000256" key="1">
    <source>
        <dbReference type="ARBA" id="ARBA00004141"/>
    </source>
</evidence>
<keyword evidence="10" id="KW-1003">Cell membrane</keyword>
<dbReference type="eggNOG" id="COG0201">
    <property type="taxonomic scope" value="Bacteria"/>
</dbReference>
<dbReference type="HOGENOM" id="CLU_030313_0_2_5"/>
<reference evidence="12 13" key="2">
    <citation type="journal article" date="2011" name="J. Bacteriol.">
        <title>Complete genome sequence of strain HTCC2503T of Parvularcula bermudensis, the type species of the order "Parvularculales" in the class Alphaproteobacteria.</title>
        <authorList>
            <person name="Oh H.M."/>
            <person name="Kang I."/>
            <person name="Vergin K.L."/>
            <person name="Kang D."/>
            <person name="Rhee K.H."/>
            <person name="Giovannoni S.J."/>
            <person name="Cho J.C."/>
        </authorList>
    </citation>
    <scope>NUCLEOTIDE SEQUENCE [LARGE SCALE GENOMIC DNA]</scope>
    <source>
        <strain evidence="13">ATCC BAA-594 / HTCC2503 / KCTC 12087</strain>
    </source>
</reference>
<keyword evidence="3 10" id="KW-0813">Transport</keyword>
<feature type="transmembrane region" description="Helical" evidence="10">
    <location>
        <begin position="127"/>
        <end position="151"/>
    </location>
</feature>
<keyword evidence="8 10" id="KW-0472">Membrane</keyword>
<evidence type="ECO:0000256" key="8">
    <source>
        <dbReference type="ARBA" id="ARBA00023136"/>
    </source>
</evidence>
<evidence type="ECO:0000256" key="2">
    <source>
        <dbReference type="ARBA" id="ARBA00005751"/>
    </source>
</evidence>
<dbReference type="Gene3D" id="1.10.3370.10">
    <property type="entry name" value="SecY subunit domain"/>
    <property type="match status" value="1"/>
</dbReference>
<feature type="transmembrane region" description="Helical" evidence="10">
    <location>
        <begin position="323"/>
        <end position="345"/>
    </location>
</feature>
<evidence type="ECO:0000256" key="4">
    <source>
        <dbReference type="ARBA" id="ARBA00022692"/>
    </source>
</evidence>
<keyword evidence="5 10" id="KW-0653">Protein transport</keyword>
<gene>
    <name evidence="10" type="primary">secY</name>
    <name evidence="12" type="ordered locus">PB2503_09544</name>
</gene>
<comment type="subunit">
    <text evidence="10">Component of the Sec protein translocase complex. Heterotrimer consisting of SecY, SecE and SecG subunits. The heterotrimers can form oligomers, although 1 heterotrimer is thought to be able to translocate proteins. Interacts with the ribosome. Interacts with SecDF, and other proteins may be involved. Interacts with SecA.</text>
</comment>
<sequence>MVSAAEQFASNINLSSFAKADELKKRLLFTIGALIVYRIGTFIPIPGVNPDAFRDLFSQQTGGLLGTFNLFSGGATERMAILALNIMPYISASIIMQMMSAVVPSLEAIKKEGESGRRQINQYTRYLTVLLATVQGYFIAATIAGTTGTIAGQTVPVVQNPNAIFYITTTVTLVGGVMFLVWLGEQITARGIGNGISLIIFAGIVAELPRAAAGLFASGRTGAMSASVIVGVILGAIAIIAFVVFIERSQRRLVVQYPRRQQGNRMVQGEKSHLPLKLNTAGVIPPIFASSILLLPATAQAAVGQDSPLWLQNILIYVAVGQPLYFALYAAGIIFFCFLYTSIVFNPEDTADNLKKYGGYIQGYRPGTRTAEYINYVLTRITVIGAAYLTFVCLVPEFLRAQNPAIPITLGGTSLLIVVTVTLDTVQQIQGHLLAQQYESLIKKSKLRGAR</sequence>
<evidence type="ECO:0000256" key="9">
    <source>
        <dbReference type="ARBA" id="ARBA00039733"/>
    </source>
</evidence>
<comment type="function">
    <text evidence="10">The central subunit of the protein translocation channel SecYEG. Consists of two halves formed by TMs 1-5 and 6-10. These two domains form a lateral gate at the front which open onto the bilayer between TMs 2 and 7, and are clamped together by SecE at the back. The channel is closed by both a pore ring composed of hydrophobic SecY resides and a short helix (helix 2A) on the extracellular side of the membrane which forms a plug. The plug probably moves laterally to allow the channel to open. The ring and the pore may move independently.</text>
</comment>
<evidence type="ECO:0000313" key="13">
    <source>
        <dbReference type="Proteomes" id="UP000001302"/>
    </source>
</evidence>
<feature type="transmembrane region" description="Helical" evidence="10">
    <location>
        <begin position="163"/>
        <end position="183"/>
    </location>
</feature>
<feature type="transmembrane region" description="Helical" evidence="10">
    <location>
        <begin position="405"/>
        <end position="423"/>
    </location>
</feature>
<dbReference type="SUPFAM" id="SSF103491">
    <property type="entry name" value="Preprotein translocase SecY subunit"/>
    <property type="match status" value="1"/>
</dbReference>
<dbReference type="PIRSF" id="PIRSF004557">
    <property type="entry name" value="SecY"/>
    <property type="match status" value="1"/>
</dbReference>
<dbReference type="KEGG" id="pbr:PB2503_09544"/>
<dbReference type="FunFam" id="1.10.3370.10:FF:000001">
    <property type="entry name" value="Preprotein translocase subunit SecY"/>
    <property type="match status" value="1"/>
</dbReference>
<dbReference type="PANTHER" id="PTHR10906">
    <property type="entry name" value="SECY/SEC61-ALPHA FAMILY MEMBER"/>
    <property type="match status" value="1"/>
</dbReference>
<feature type="transmembrane region" description="Helical" evidence="10">
    <location>
        <begin position="27"/>
        <end position="45"/>
    </location>
</feature>
<reference evidence="13" key="1">
    <citation type="submission" date="2010-08" db="EMBL/GenBank/DDBJ databases">
        <title>Genome sequence of Parvularcula bermudensis HTCC2503.</title>
        <authorList>
            <person name="Kang D.-M."/>
            <person name="Oh H.-M."/>
            <person name="Cho J.-C."/>
        </authorList>
    </citation>
    <scope>NUCLEOTIDE SEQUENCE [LARGE SCALE GENOMIC DNA]</scope>
    <source>
        <strain evidence="13">ATCC BAA-594 / HTCC2503 / KCTC 12087</strain>
    </source>
</reference>
<dbReference type="GO" id="GO:0005886">
    <property type="term" value="C:plasma membrane"/>
    <property type="evidence" value="ECO:0007669"/>
    <property type="project" value="UniProtKB-SubCell"/>
</dbReference>
<evidence type="ECO:0000256" key="11">
    <source>
        <dbReference type="RuleBase" id="RU004349"/>
    </source>
</evidence>
<dbReference type="GO" id="GO:0065002">
    <property type="term" value="P:intracellular protein transmembrane transport"/>
    <property type="evidence" value="ECO:0007669"/>
    <property type="project" value="UniProtKB-UniRule"/>
</dbReference>
<dbReference type="PRINTS" id="PR00303">
    <property type="entry name" value="SECYTRNLCASE"/>
</dbReference>
<evidence type="ECO:0000256" key="3">
    <source>
        <dbReference type="ARBA" id="ARBA00022448"/>
    </source>
</evidence>
<keyword evidence="13" id="KW-1185">Reference proteome</keyword>
<comment type="similarity">
    <text evidence="2 10 11">Belongs to the SecY/SEC61-alpha family.</text>
</comment>
<dbReference type="Proteomes" id="UP000001302">
    <property type="component" value="Chromosome"/>
</dbReference>
<dbReference type="InterPro" id="IPR026593">
    <property type="entry name" value="SecY"/>
</dbReference>